<feature type="region of interest" description="Disordered" evidence="1">
    <location>
        <begin position="1"/>
        <end position="134"/>
    </location>
</feature>
<feature type="compositionally biased region" description="Polar residues" evidence="1">
    <location>
        <begin position="61"/>
        <end position="77"/>
    </location>
</feature>
<dbReference type="EMBL" id="BOOQ01000040">
    <property type="protein sequence ID" value="GII49208.1"/>
    <property type="molecule type" value="Genomic_DNA"/>
</dbReference>
<sequence length="134" mass="13861">MSKTTKPGRFEGKHQHGFSPDVGKASEEVVRAGDRAFRKPSADQGPGREVGATERHGVPSTDVTASSPLGVGVSTTTRAEDIAHKKESAHHPTGTHDKTGRPHGKTPVGHGTGVGRPHLVEDKSPGSPPGDQAG</sequence>
<dbReference type="Proteomes" id="UP000644610">
    <property type="component" value="Unassembled WGS sequence"/>
</dbReference>
<reference evidence="2" key="1">
    <citation type="submission" date="2021-01" db="EMBL/GenBank/DDBJ databases">
        <title>Whole genome shotgun sequence of Planotetraspora silvatica NBRC 100141.</title>
        <authorList>
            <person name="Komaki H."/>
            <person name="Tamura T."/>
        </authorList>
    </citation>
    <scope>NUCLEOTIDE SEQUENCE</scope>
    <source>
        <strain evidence="2">NBRC 100141</strain>
    </source>
</reference>
<protein>
    <submittedName>
        <fullName evidence="2">Uncharacterized protein</fullName>
    </submittedName>
</protein>
<dbReference type="RefSeq" id="WP_203978634.1">
    <property type="nucleotide sequence ID" value="NZ_BAAAKY010000015.1"/>
</dbReference>
<accession>A0A8J3UPY8</accession>
<dbReference type="AlphaFoldDB" id="A0A8J3UPY8"/>
<gene>
    <name evidence="2" type="ORF">Psi02_56320</name>
</gene>
<evidence type="ECO:0000313" key="3">
    <source>
        <dbReference type="Proteomes" id="UP000644610"/>
    </source>
</evidence>
<feature type="compositionally biased region" description="Basic and acidic residues" evidence="1">
    <location>
        <begin position="24"/>
        <end position="41"/>
    </location>
</feature>
<organism evidence="2 3">
    <name type="scientific">Planotetraspora silvatica</name>
    <dbReference type="NCBI Taxonomy" id="234614"/>
    <lineage>
        <taxon>Bacteria</taxon>
        <taxon>Bacillati</taxon>
        <taxon>Actinomycetota</taxon>
        <taxon>Actinomycetes</taxon>
        <taxon>Streptosporangiales</taxon>
        <taxon>Streptosporangiaceae</taxon>
        <taxon>Planotetraspora</taxon>
    </lineage>
</organism>
<evidence type="ECO:0000256" key="1">
    <source>
        <dbReference type="SAM" id="MobiDB-lite"/>
    </source>
</evidence>
<evidence type="ECO:0000313" key="2">
    <source>
        <dbReference type="EMBL" id="GII49208.1"/>
    </source>
</evidence>
<feature type="compositionally biased region" description="Basic and acidic residues" evidence="1">
    <location>
        <begin position="78"/>
        <end position="100"/>
    </location>
</feature>
<comment type="caution">
    <text evidence="2">The sequence shown here is derived from an EMBL/GenBank/DDBJ whole genome shotgun (WGS) entry which is preliminary data.</text>
</comment>
<name>A0A8J3UPY8_9ACTN</name>
<proteinExistence type="predicted"/>
<keyword evidence="3" id="KW-1185">Reference proteome</keyword>